<proteinExistence type="predicted"/>
<dbReference type="AlphaFoldDB" id="A0A645A0U0"/>
<evidence type="ECO:0000259" key="2">
    <source>
        <dbReference type="Pfam" id="PF01979"/>
    </source>
</evidence>
<dbReference type="CDD" id="cd01298">
    <property type="entry name" value="ATZ_TRZ_like"/>
    <property type="match status" value="1"/>
</dbReference>
<dbReference type="EMBL" id="VSSQ01010106">
    <property type="protein sequence ID" value="MPM43444.1"/>
    <property type="molecule type" value="Genomic_DNA"/>
</dbReference>
<dbReference type="PANTHER" id="PTHR43794">
    <property type="entry name" value="AMINOHYDROLASE SSNA-RELATED"/>
    <property type="match status" value="1"/>
</dbReference>
<name>A0A645A0U0_9ZZZZ</name>
<gene>
    <name evidence="3" type="primary">mtaD_18</name>
    <name evidence="3" type="ORF">SDC9_90118</name>
</gene>
<dbReference type="InterPro" id="IPR032466">
    <property type="entry name" value="Metal_Hydrolase"/>
</dbReference>
<dbReference type="Gene3D" id="2.30.40.10">
    <property type="entry name" value="Urease, subunit C, domain 1"/>
    <property type="match status" value="1"/>
</dbReference>
<dbReference type="InterPro" id="IPR011059">
    <property type="entry name" value="Metal-dep_hydrolase_composite"/>
</dbReference>
<dbReference type="Pfam" id="PF01979">
    <property type="entry name" value="Amidohydro_1"/>
    <property type="match status" value="1"/>
</dbReference>
<dbReference type="EC" id="3.5.4.28" evidence="3"/>
<dbReference type="SUPFAM" id="SSF51556">
    <property type="entry name" value="Metallo-dependent hydrolases"/>
    <property type="match status" value="1"/>
</dbReference>
<keyword evidence="1 3" id="KW-0378">Hydrolase</keyword>
<evidence type="ECO:0000313" key="3">
    <source>
        <dbReference type="EMBL" id="MPM43444.1"/>
    </source>
</evidence>
<organism evidence="3">
    <name type="scientific">bioreactor metagenome</name>
    <dbReference type="NCBI Taxonomy" id="1076179"/>
    <lineage>
        <taxon>unclassified sequences</taxon>
        <taxon>metagenomes</taxon>
        <taxon>ecological metagenomes</taxon>
    </lineage>
</organism>
<reference evidence="3" key="1">
    <citation type="submission" date="2019-08" db="EMBL/GenBank/DDBJ databases">
        <authorList>
            <person name="Kucharzyk K."/>
            <person name="Murdoch R.W."/>
            <person name="Higgins S."/>
            <person name="Loffler F."/>
        </authorList>
    </citation>
    <scope>NUCLEOTIDE SEQUENCE</scope>
</reference>
<dbReference type="SUPFAM" id="SSF51338">
    <property type="entry name" value="Composite domain of metallo-dependent hydrolases"/>
    <property type="match status" value="1"/>
</dbReference>
<dbReference type="PANTHER" id="PTHR43794:SF11">
    <property type="entry name" value="AMIDOHYDROLASE-RELATED DOMAIN-CONTAINING PROTEIN"/>
    <property type="match status" value="1"/>
</dbReference>
<dbReference type="InterPro" id="IPR006680">
    <property type="entry name" value="Amidohydro-rel"/>
</dbReference>
<dbReference type="GO" id="GO:0050270">
    <property type="term" value="F:S-adenosylhomocysteine deaminase activity"/>
    <property type="evidence" value="ECO:0007669"/>
    <property type="project" value="UniProtKB-EC"/>
</dbReference>
<dbReference type="InterPro" id="IPR050287">
    <property type="entry name" value="MTA/SAH_deaminase"/>
</dbReference>
<evidence type="ECO:0000256" key="1">
    <source>
        <dbReference type="ARBA" id="ARBA00022801"/>
    </source>
</evidence>
<feature type="domain" description="Amidohydrolase-related" evidence="2">
    <location>
        <begin position="51"/>
        <end position="400"/>
    </location>
</feature>
<dbReference type="Gene3D" id="3.20.20.140">
    <property type="entry name" value="Metal-dependent hydrolases"/>
    <property type="match status" value="1"/>
</dbReference>
<protein>
    <submittedName>
        <fullName evidence="3">5-methylthioadenosine/S-adenosylhomocysteine deaminase</fullName>
        <ecNumber evidence="3">3.5.4.28</ecNumber>
    </submittedName>
</protein>
<sequence length="431" mass="47967">MLFKNISYLDEYGNIQSNGYVRVENRNITYVGKDAPVQQQEEVFDGYGKLLMPGFVNSHSHTPMTLMRGYGEGMVLSKWLNECIFPFEARLLQEDIYHATLLGIAEMMRFGIVSTTDMYYFIPKMTSAFISAGMKASLSHTIVGTFGGDFTRCPACIDSKKAFLNYNGSGDDLIRIDIGIHAEYTTDEKAVWGAVNLAKDLKTGIHLHLSETKEEVEGCKSRRKGLTPVQYFNRLGVFDVPVVAAHGVWLEGEDYDILANHQVTIASCPKSNLKLASGVLDYGKLRKAGIRVAIGTDSVASNNNLNMLEEIKFFSLLQKNRLGDPTEIKPMEVLDLAIGNGFAAQRRTDSGNIAVGKRADLIVVDMSGPHWQPEHQILNHLIYSSVGSDVVLTMIDGQIVYNNGEYLTIDMEQVLFEVKASKSRILDELRK</sequence>
<comment type="caution">
    <text evidence="3">The sequence shown here is derived from an EMBL/GenBank/DDBJ whole genome shotgun (WGS) entry which is preliminary data.</text>
</comment>
<accession>A0A645A0U0</accession>